<evidence type="ECO:0000256" key="5">
    <source>
        <dbReference type="ARBA" id="ARBA00022692"/>
    </source>
</evidence>
<keyword evidence="13" id="KW-1185">Reference proteome</keyword>
<dbReference type="Pfam" id="PF12792">
    <property type="entry name" value="CSS-motif"/>
    <property type="match status" value="1"/>
</dbReference>
<keyword evidence="3" id="KW-1003">Cell membrane</keyword>
<proteinExistence type="predicted"/>
<dbReference type="SMART" id="SM00052">
    <property type="entry name" value="EAL"/>
    <property type="match status" value="1"/>
</dbReference>
<dbReference type="PANTHER" id="PTHR33121">
    <property type="entry name" value="CYCLIC DI-GMP PHOSPHODIESTERASE PDEF"/>
    <property type="match status" value="1"/>
</dbReference>
<evidence type="ECO:0000256" key="4">
    <source>
        <dbReference type="ARBA" id="ARBA00022636"/>
    </source>
</evidence>
<organism evidence="12 13">
    <name type="scientific">Enterobacter huaxiensis</name>
    <dbReference type="NCBI Taxonomy" id="2494702"/>
    <lineage>
        <taxon>Bacteria</taxon>
        <taxon>Pseudomonadati</taxon>
        <taxon>Pseudomonadota</taxon>
        <taxon>Gammaproteobacteria</taxon>
        <taxon>Enterobacterales</taxon>
        <taxon>Enterobacteriaceae</taxon>
        <taxon>Enterobacter</taxon>
    </lineage>
</organism>
<dbReference type="CDD" id="cd01948">
    <property type="entry name" value="EAL"/>
    <property type="match status" value="1"/>
</dbReference>
<evidence type="ECO:0000259" key="11">
    <source>
        <dbReference type="PROSITE" id="PS50883"/>
    </source>
</evidence>
<dbReference type="PROSITE" id="PS50883">
    <property type="entry name" value="EAL"/>
    <property type="match status" value="1"/>
</dbReference>
<sequence length="521" mass="58525">MRTRHLVSLVTGILIFSVLVPICLSIWLAHRQAEDKFVDALDNYASRVLVRSDRVVDQAKEALTQLQRFEGGPCSHLHLREMRRVAFSWRYVQEVIYIDNLKPLCSSLEQASNAAAFPPPMRITEDGYSAWITPQNDLGFNRYMAVLGKGHYLVMIDPASLVDVIPFGEIAMEAALVGSATHLVFASSNRLDPHIRDLIKDRENTSIQYNGSMYILKPVPELGFNVVAWASLKPLAETWHQQLLFWLPFGILISLVAALFVLRILRRIQSPRNRLMDAINSREIVVHYQPIVELSSGKLVGAEALARWPQPDGSSLSPDIFVSLAEQTGLISDLTRLIIEKVFEDMGSWLHLHPDQHVSINLAPADLISGKLPPLLSRLLNHWQVQPQQIALELTERGFADPKISAPAIAAFRRAGHAVYIDDFGTGYSSLSYLQDLDVDTLKIDKSFVDALEYKNVTPHIIEMAKSLNLAMVAEGIETEGQLAWLHRHGVQYGQGWFYSKALPKVEFILWADNNLETNAD</sequence>
<evidence type="ECO:0000256" key="9">
    <source>
        <dbReference type="ARBA" id="ARBA00034290"/>
    </source>
</evidence>
<evidence type="ECO:0000256" key="6">
    <source>
        <dbReference type="ARBA" id="ARBA00022801"/>
    </source>
</evidence>
<dbReference type="RefSeq" id="WP_325823130.1">
    <property type="nucleotide sequence ID" value="NZ_JAMWIR010000002.1"/>
</dbReference>
<dbReference type="InterPro" id="IPR050706">
    <property type="entry name" value="Cyclic-di-GMP_PDE-like"/>
</dbReference>
<evidence type="ECO:0000313" key="13">
    <source>
        <dbReference type="Proteomes" id="UP001310558"/>
    </source>
</evidence>
<dbReference type="SUPFAM" id="SSF141868">
    <property type="entry name" value="EAL domain-like"/>
    <property type="match status" value="1"/>
</dbReference>
<comment type="subcellular location">
    <subcellularLocation>
        <location evidence="1">Cell membrane</location>
        <topology evidence="1">Multi-pass membrane protein</topology>
    </subcellularLocation>
</comment>
<dbReference type="InterPro" id="IPR001633">
    <property type="entry name" value="EAL_dom"/>
</dbReference>
<dbReference type="InterPro" id="IPR024744">
    <property type="entry name" value="CSS-motif_dom"/>
</dbReference>
<evidence type="ECO:0000313" key="12">
    <source>
        <dbReference type="EMBL" id="MEB7542568.1"/>
    </source>
</evidence>
<dbReference type="Pfam" id="PF00563">
    <property type="entry name" value="EAL"/>
    <property type="match status" value="1"/>
</dbReference>
<dbReference type="EMBL" id="JAMWJU010000001">
    <property type="protein sequence ID" value="MEB7542568.1"/>
    <property type="molecule type" value="Genomic_DNA"/>
</dbReference>
<feature type="domain" description="EAL" evidence="11">
    <location>
        <begin position="268"/>
        <end position="516"/>
    </location>
</feature>
<evidence type="ECO:0000256" key="1">
    <source>
        <dbReference type="ARBA" id="ARBA00004651"/>
    </source>
</evidence>
<protein>
    <recommendedName>
        <fullName evidence="2">cyclic-guanylate-specific phosphodiesterase</fullName>
        <ecNumber evidence="2">3.1.4.52</ecNumber>
    </recommendedName>
</protein>
<dbReference type="Proteomes" id="UP001310558">
    <property type="component" value="Unassembled WGS sequence"/>
</dbReference>
<evidence type="ECO:0000256" key="8">
    <source>
        <dbReference type="ARBA" id="ARBA00023136"/>
    </source>
</evidence>
<keyword evidence="6" id="KW-0378">Hydrolase</keyword>
<keyword evidence="8 10" id="KW-0472">Membrane</keyword>
<comment type="catalytic activity">
    <reaction evidence="9">
        <text>3',3'-c-di-GMP + H2O = 5'-phosphoguanylyl(3'-&gt;5')guanosine + H(+)</text>
        <dbReference type="Rhea" id="RHEA:24902"/>
        <dbReference type="ChEBI" id="CHEBI:15377"/>
        <dbReference type="ChEBI" id="CHEBI:15378"/>
        <dbReference type="ChEBI" id="CHEBI:58754"/>
        <dbReference type="ChEBI" id="CHEBI:58805"/>
        <dbReference type="EC" id="3.1.4.52"/>
    </reaction>
</comment>
<dbReference type="EC" id="3.1.4.52" evidence="2"/>
<name>A0ABU6ENC4_9ENTR</name>
<dbReference type="PANTHER" id="PTHR33121:SF81">
    <property type="entry name" value="CYCLIC DI-GMP PHOSPHODIESTERASE PDEB-RELATED"/>
    <property type="match status" value="1"/>
</dbReference>
<comment type="caution">
    <text evidence="12">The sequence shown here is derived from an EMBL/GenBank/DDBJ whole genome shotgun (WGS) entry which is preliminary data.</text>
</comment>
<evidence type="ECO:0000256" key="7">
    <source>
        <dbReference type="ARBA" id="ARBA00022989"/>
    </source>
</evidence>
<dbReference type="Gene3D" id="3.20.20.450">
    <property type="entry name" value="EAL domain"/>
    <property type="match status" value="1"/>
</dbReference>
<keyword evidence="4" id="KW-0973">c-di-GMP</keyword>
<reference evidence="12 13" key="1">
    <citation type="submission" date="2022-06" db="EMBL/GenBank/DDBJ databases">
        <title>Whole Genome analysis of Bacterial isolates collected during year 2020 from Guwahati, Assam, India.</title>
        <authorList>
            <person name="Mendem S.K."/>
            <person name="Rakshit O."/>
            <person name="Murugesan D."/>
            <person name="Saikia K."/>
            <person name="Shome R."/>
            <person name="Raisen C."/>
            <person name="Holmes M.A."/>
            <person name="Shome B.R."/>
        </authorList>
    </citation>
    <scope>NUCLEOTIDE SEQUENCE [LARGE SCALE GENOMIC DNA]</scope>
    <source>
        <strain evidence="12 13">Sil NS 53</strain>
    </source>
</reference>
<dbReference type="InterPro" id="IPR035919">
    <property type="entry name" value="EAL_sf"/>
</dbReference>
<evidence type="ECO:0000256" key="3">
    <source>
        <dbReference type="ARBA" id="ARBA00022475"/>
    </source>
</evidence>
<accession>A0ABU6ENC4</accession>
<keyword evidence="5 10" id="KW-0812">Transmembrane</keyword>
<gene>
    <name evidence="12" type="ORF">NGC28_08915</name>
</gene>
<feature type="transmembrane region" description="Helical" evidence="10">
    <location>
        <begin position="243"/>
        <end position="265"/>
    </location>
</feature>
<evidence type="ECO:0000256" key="10">
    <source>
        <dbReference type="SAM" id="Phobius"/>
    </source>
</evidence>
<feature type="transmembrane region" description="Helical" evidence="10">
    <location>
        <begin position="7"/>
        <end position="29"/>
    </location>
</feature>
<keyword evidence="7 10" id="KW-1133">Transmembrane helix</keyword>
<evidence type="ECO:0000256" key="2">
    <source>
        <dbReference type="ARBA" id="ARBA00012282"/>
    </source>
</evidence>